<dbReference type="InterPro" id="IPR011009">
    <property type="entry name" value="Kinase-like_dom_sf"/>
</dbReference>
<dbReference type="PANTHER" id="PTHR12149:SF8">
    <property type="entry name" value="PROTEIN-RIBULOSAMINE 3-KINASE"/>
    <property type="match status" value="1"/>
</dbReference>
<dbReference type="EMBL" id="PSYR01000001">
    <property type="protein sequence ID" value="RCN58750.1"/>
    <property type="molecule type" value="Genomic_DNA"/>
</dbReference>
<dbReference type="SUPFAM" id="SSF56112">
    <property type="entry name" value="Protein kinase-like (PK-like)"/>
    <property type="match status" value="1"/>
</dbReference>
<organism evidence="3 4">
    <name type="scientific">Acidiferrobacter thiooxydans</name>
    <dbReference type="NCBI Taxonomy" id="163359"/>
    <lineage>
        <taxon>Bacteria</taxon>
        <taxon>Pseudomonadati</taxon>
        <taxon>Pseudomonadota</taxon>
        <taxon>Gammaproteobacteria</taxon>
        <taxon>Acidiferrobacterales</taxon>
        <taxon>Acidiferrobacteraceae</taxon>
        <taxon>Acidiferrobacter</taxon>
    </lineage>
</organism>
<keyword evidence="2 3" id="KW-0418">Kinase</keyword>
<evidence type="ECO:0000256" key="1">
    <source>
        <dbReference type="ARBA" id="ARBA00009460"/>
    </source>
</evidence>
<dbReference type="AlphaFoldDB" id="A0A1C2FZB3"/>
<dbReference type="STRING" id="163359.A9R16_01505"/>
<dbReference type="PANTHER" id="PTHR12149">
    <property type="entry name" value="FRUCTOSAMINE 3 KINASE-RELATED PROTEIN"/>
    <property type="match status" value="1"/>
</dbReference>
<keyword evidence="2" id="KW-0808">Transferase</keyword>
<reference evidence="3 4" key="1">
    <citation type="submission" date="2018-02" db="EMBL/GenBank/DDBJ databases">
        <title>Insights into the biology of acidophilic members of the Acidiferrobacteraceae family derived from comparative genomic analyses.</title>
        <authorList>
            <person name="Issotta F."/>
            <person name="Thyssen C."/>
            <person name="Mena C."/>
            <person name="Moya A."/>
            <person name="Bellenberg S."/>
            <person name="Sproer C."/>
            <person name="Covarrubias P.C."/>
            <person name="Sand W."/>
            <person name="Quatrini R."/>
            <person name="Vera M."/>
        </authorList>
    </citation>
    <scope>NUCLEOTIDE SEQUENCE [LARGE SCALE GENOMIC DNA]</scope>
    <source>
        <strain evidence="4">m-1</strain>
    </source>
</reference>
<sequence length="294" mass="32849">MVSWGAIAQQISQVTGKPFMARVIREAHVSALNHTTILSDDTESYFVKHNAPGFIEMFRAEALGLHEIANTLTVRVARPVCWGATDEISYLVLNYFELSARTRSDDIELGHTLAALHARHSPYFGWYRDNTIGTTPQINTPHADWAAFFRDRRILFQLDLARSNGHDGALQELGHKVAEAVPVLLENHKPTPSLLHGDLWSGNCLANDERPIVFDPAVYYGDREADLAMTELFGGFSPEFYAAYNEAAPLENGYQVRKTLYNLYHVLNHLNLAGGGYLGQAQRMMAQLLAEIGH</sequence>
<dbReference type="Proteomes" id="UP000253250">
    <property type="component" value="Unassembled WGS sequence"/>
</dbReference>
<accession>A0A1C2FZB3</accession>
<evidence type="ECO:0000313" key="3">
    <source>
        <dbReference type="EMBL" id="RCN58750.1"/>
    </source>
</evidence>
<dbReference type="PIRSF" id="PIRSF006221">
    <property type="entry name" value="Ketosamine-3-kinase"/>
    <property type="match status" value="1"/>
</dbReference>
<protein>
    <submittedName>
        <fullName evidence="3">Fructosamine kinase family protein</fullName>
    </submittedName>
</protein>
<dbReference type="Gene3D" id="3.90.1200.10">
    <property type="match status" value="1"/>
</dbReference>
<name>A0A1C2FZB3_9GAMM</name>
<dbReference type="Gene3D" id="3.30.200.20">
    <property type="entry name" value="Phosphorylase Kinase, domain 1"/>
    <property type="match status" value="1"/>
</dbReference>
<dbReference type="RefSeq" id="WP_065971562.1">
    <property type="nucleotide sequence ID" value="NZ_CP080624.1"/>
</dbReference>
<comment type="similarity">
    <text evidence="1 2">Belongs to the fructosamine kinase family.</text>
</comment>
<evidence type="ECO:0000313" key="4">
    <source>
        <dbReference type="Proteomes" id="UP000253250"/>
    </source>
</evidence>
<dbReference type="Pfam" id="PF03881">
    <property type="entry name" value="Fructosamin_kin"/>
    <property type="match status" value="1"/>
</dbReference>
<evidence type="ECO:0000256" key="2">
    <source>
        <dbReference type="PIRNR" id="PIRNR006221"/>
    </source>
</evidence>
<proteinExistence type="inferred from homology"/>
<keyword evidence="4" id="KW-1185">Reference proteome</keyword>
<gene>
    <name evidence="3" type="ORF">C4900_03010</name>
</gene>
<dbReference type="InterPro" id="IPR016477">
    <property type="entry name" value="Fructo-/Ketosamine-3-kinase"/>
</dbReference>
<comment type="caution">
    <text evidence="3">The sequence shown here is derived from an EMBL/GenBank/DDBJ whole genome shotgun (WGS) entry which is preliminary data.</text>
</comment>
<dbReference type="GO" id="GO:0016301">
    <property type="term" value="F:kinase activity"/>
    <property type="evidence" value="ECO:0007669"/>
    <property type="project" value="UniProtKB-UniRule"/>
</dbReference>
<dbReference type="OrthoDB" id="5291879at2"/>